<gene>
    <name evidence="1" type="ORF">CfE428DRAFT_3360</name>
</gene>
<dbReference type="InParanoid" id="B4D372"/>
<dbReference type="Proteomes" id="UP000005824">
    <property type="component" value="Unassembled WGS sequence"/>
</dbReference>
<proteinExistence type="predicted"/>
<dbReference type="EMBL" id="ABVL01000009">
    <property type="protein sequence ID" value="EDY19183.1"/>
    <property type="molecule type" value="Genomic_DNA"/>
</dbReference>
<keyword evidence="2" id="KW-1185">Reference proteome</keyword>
<comment type="caution">
    <text evidence="1">The sequence shown here is derived from an EMBL/GenBank/DDBJ whole genome shotgun (WGS) entry which is preliminary data.</text>
</comment>
<reference evidence="1 2" key="1">
    <citation type="journal article" date="2011" name="J. Bacteriol.">
        <title>Genome sequence of Chthoniobacter flavus Ellin428, an aerobic heterotrophic soil bacterium.</title>
        <authorList>
            <person name="Kant R."/>
            <person name="van Passel M.W."/>
            <person name="Palva A."/>
            <person name="Lucas S."/>
            <person name="Lapidus A."/>
            <person name="Glavina Del Rio T."/>
            <person name="Dalin E."/>
            <person name="Tice H."/>
            <person name="Bruce D."/>
            <person name="Goodwin L."/>
            <person name="Pitluck S."/>
            <person name="Larimer F.W."/>
            <person name="Land M.L."/>
            <person name="Hauser L."/>
            <person name="Sangwan P."/>
            <person name="de Vos W.M."/>
            <person name="Janssen P.H."/>
            <person name="Smidt H."/>
        </authorList>
    </citation>
    <scope>NUCLEOTIDE SEQUENCE [LARGE SCALE GENOMIC DNA]</scope>
    <source>
        <strain evidence="1 2">Ellin428</strain>
    </source>
</reference>
<organism evidence="1 2">
    <name type="scientific">Chthoniobacter flavus Ellin428</name>
    <dbReference type="NCBI Taxonomy" id="497964"/>
    <lineage>
        <taxon>Bacteria</taxon>
        <taxon>Pseudomonadati</taxon>
        <taxon>Verrucomicrobiota</taxon>
        <taxon>Spartobacteria</taxon>
        <taxon>Chthoniobacterales</taxon>
        <taxon>Chthoniobacteraceae</taxon>
        <taxon>Chthoniobacter</taxon>
    </lineage>
</organism>
<accession>B4D372</accession>
<dbReference type="NCBIfam" id="TIGR02595">
    <property type="entry name" value="PEP_CTERM"/>
    <property type="match status" value="1"/>
</dbReference>
<protein>
    <recommendedName>
        <fullName evidence="3">PEP-CTERM protein-sorting domain-containing protein</fullName>
    </recommendedName>
</protein>
<dbReference type="InterPro" id="IPR013424">
    <property type="entry name" value="Ice-binding_C"/>
</dbReference>
<evidence type="ECO:0000313" key="2">
    <source>
        <dbReference type="Proteomes" id="UP000005824"/>
    </source>
</evidence>
<dbReference type="AlphaFoldDB" id="B4D372"/>
<evidence type="ECO:0000313" key="1">
    <source>
        <dbReference type="EMBL" id="EDY19183.1"/>
    </source>
</evidence>
<sequence length="239" mass="25285" precursor="true">MDLSGTFSRRAKFSTESSLPDVRSGFCRSRYPGCQSHFLACAAAAFVAVVCGAGPARAQTVTDAYLVTTQSYTTESFQGGQTLSFTLHATQDVTFNSLGFIDANDDPNVDYHYFTAGDGLHDSYLVELLSSTQQLLASATVTPSSPLGQFSPFRYAPIPATTISAGQNFSVAVVLPDTLLDPWLNGVTNSNQFGLSGPVTNAFANASTAVVAPEPAATAFLFLALGGLAMRRRRRTATV</sequence>
<name>B4D372_9BACT</name>
<evidence type="ECO:0008006" key="3">
    <source>
        <dbReference type="Google" id="ProtNLM"/>
    </source>
</evidence>